<proteinExistence type="predicted"/>
<dbReference type="Proteomes" id="UP000428328">
    <property type="component" value="Chromosome"/>
</dbReference>
<keyword evidence="2" id="KW-1185">Reference proteome</keyword>
<gene>
    <name evidence="1" type="ORF">GM415_01855</name>
</gene>
<protein>
    <submittedName>
        <fullName evidence="1">Uncharacterized protein</fullName>
    </submittedName>
</protein>
<dbReference type="RefSeq" id="WP_158946142.1">
    <property type="nucleotide sequence ID" value="NZ_CP046400.1"/>
</dbReference>
<evidence type="ECO:0000313" key="1">
    <source>
        <dbReference type="EMBL" id="QGY38931.1"/>
    </source>
</evidence>
<accession>A0A6I6JA53</accession>
<name>A0A6I6JA53_9BACT</name>
<sequence>MFPARMTTEKFHATPLEDDKIWQYTIVEHQGFIRFIAQDYPRDNKDIGALSKYIILAAWVRDNWRILLDTRSFPPKVNSELLLELLATLNLPHYLAMGLKIAMLTPDTRLLDVNNLKTDNLSHRSFTNEAMAQAWLLGKTGNQGAPSVTPARL</sequence>
<dbReference type="EMBL" id="CP046400">
    <property type="protein sequence ID" value="QGY38931.1"/>
    <property type="molecule type" value="Genomic_DNA"/>
</dbReference>
<reference evidence="1 2" key="1">
    <citation type="submission" date="2019-11" db="EMBL/GenBank/DDBJ databases">
        <authorList>
            <person name="Zheng R.K."/>
            <person name="Sun C.M."/>
        </authorList>
    </citation>
    <scope>NUCLEOTIDE SEQUENCE [LARGE SCALE GENOMIC DNA]</scope>
    <source>
        <strain evidence="1 2">SRB007</strain>
    </source>
</reference>
<evidence type="ECO:0000313" key="2">
    <source>
        <dbReference type="Proteomes" id="UP000428328"/>
    </source>
</evidence>
<dbReference type="AlphaFoldDB" id="A0A6I6JA53"/>
<dbReference type="KEGG" id="psel:GM415_01855"/>
<organism evidence="1 2">
    <name type="scientific">Pseudodesulfovibrio cashew</name>
    <dbReference type="NCBI Taxonomy" id="2678688"/>
    <lineage>
        <taxon>Bacteria</taxon>
        <taxon>Pseudomonadati</taxon>
        <taxon>Thermodesulfobacteriota</taxon>
        <taxon>Desulfovibrionia</taxon>
        <taxon>Desulfovibrionales</taxon>
        <taxon>Desulfovibrionaceae</taxon>
    </lineage>
</organism>